<dbReference type="PROSITE" id="PS00885">
    <property type="entry name" value="EPSP_SYNTHASE_2"/>
    <property type="match status" value="1"/>
</dbReference>
<dbReference type="InterPro" id="IPR036968">
    <property type="entry name" value="Enolpyruvate_Tfrase_sf"/>
</dbReference>
<sequence>MTTIKLTSPKELDQTTIDLPSSKSISNRLLILNALSYSPWPVKNLSESDDTRALEVALTSNASVFNVGAAGTTMRFLTAFLSRIVGEWTITGSERMKERPIGVLVEALRELGANIEYAEKEGFPPLKLLGSSLQGKTLELPGNISSQYISALLMIAPAITDGLTLKLKGDITSKPYINLTLKLMELYGVKSEWNGNTISVAEQPLKPVEVKAEGDWSAASYWFQIVALSEAGASVALKGLDRYSLQGDSAVADLFKQLGVKHKFSQKGLILTNNGEKSGSFKYDFTHQPDLAQTFAMTCAALDIPFHLTGLHTLKIKETDRIQALINEAGKFGYAFTTNDVDDLKWDGAKSEPRVEPLVATYHDHRMAMAFAPLAIKHGAFSIENPVVVSKSYPGYWDDLMKAGFNVKF</sequence>
<feature type="domain" description="Enolpyruvate transferase" evidence="9">
    <location>
        <begin position="61"/>
        <end position="400"/>
    </location>
</feature>
<evidence type="ECO:0000256" key="7">
    <source>
        <dbReference type="ARBA" id="ARBA00030046"/>
    </source>
</evidence>
<dbReference type="GO" id="GO:0003866">
    <property type="term" value="F:3-phosphoshikimate 1-carboxyvinyltransferase activity"/>
    <property type="evidence" value="ECO:0007669"/>
    <property type="project" value="UniProtKB-EC"/>
</dbReference>
<evidence type="ECO:0000256" key="5">
    <source>
        <dbReference type="ARBA" id="ARBA00022679"/>
    </source>
</evidence>
<accession>A0A2U2BA90</accession>
<comment type="caution">
    <text evidence="10">The sequence shown here is derived from an EMBL/GenBank/DDBJ whole genome shotgun (WGS) entry which is preliminary data.</text>
</comment>
<keyword evidence="5 10" id="KW-0808">Transferase</keyword>
<dbReference type="InterPro" id="IPR013792">
    <property type="entry name" value="RNA3'P_cycl/enolpyr_Trfase_a/b"/>
</dbReference>
<dbReference type="Gene3D" id="3.65.10.10">
    <property type="entry name" value="Enolpyruvate transferase domain"/>
    <property type="match status" value="2"/>
</dbReference>
<dbReference type="GO" id="GO:0009423">
    <property type="term" value="P:chorismate biosynthetic process"/>
    <property type="evidence" value="ECO:0007669"/>
    <property type="project" value="UniProtKB-UniPathway"/>
</dbReference>
<dbReference type="InterPro" id="IPR006264">
    <property type="entry name" value="EPSP_synthase"/>
</dbReference>
<dbReference type="OrthoDB" id="9809920at2"/>
<keyword evidence="11" id="KW-1185">Reference proteome</keyword>
<evidence type="ECO:0000313" key="10">
    <source>
        <dbReference type="EMBL" id="PWD99952.1"/>
    </source>
</evidence>
<keyword evidence="6" id="KW-0057">Aromatic amino acid biosynthesis</keyword>
<proteinExistence type="inferred from homology"/>
<keyword evidence="4" id="KW-0028">Amino-acid biosynthesis</keyword>
<dbReference type="InterPro" id="IPR023193">
    <property type="entry name" value="EPSP_synthase_CS"/>
</dbReference>
<evidence type="ECO:0000256" key="2">
    <source>
        <dbReference type="ARBA" id="ARBA00009948"/>
    </source>
</evidence>
<evidence type="ECO:0000256" key="4">
    <source>
        <dbReference type="ARBA" id="ARBA00022605"/>
    </source>
</evidence>
<dbReference type="GO" id="GO:0008652">
    <property type="term" value="P:amino acid biosynthetic process"/>
    <property type="evidence" value="ECO:0007669"/>
    <property type="project" value="UniProtKB-KW"/>
</dbReference>
<evidence type="ECO:0000256" key="6">
    <source>
        <dbReference type="ARBA" id="ARBA00023141"/>
    </source>
</evidence>
<dbReference type="EC" id="2.5.1.19" evidence="3"/>
<dbReference type="CDD" id="cd01556">
    <property type="entry name" value="EPSP_synthase"/>
    <property type="match status" value="1"/>
</dbReference>
<dbReference type="Proteomes" id="UP000244956">
    <property type="component" value="Unassembled WGS sequence"/>
</dbReference>
<dbReference type="InterPro" id="IPR001986">
    <property type="entry name" value="Enolpyruvate_Tfrase_dom"/>
</dbReference>
<dbReference type="EMBL" id="QEWP01000005">
    <property type="protein sequence ID" value="PWD99952.1"/>
    <property type="molecule type" value="Genomic_DNA"/>
</dbReference>
<organism evidence="10 11">
    <name type="scientific">Marinilabilia rubra</name>
    <dbReference type="NCBI Taxonomy" id="2162893"/>
    <lineage>
        <taxon>Bacteria</taxon>
        <taxon>Pseudomonadati</taxon>
        <taxon>Bacteroidota</taxon>
        <taxon>Bacteroidia</taxon>
        <taxon>Marinilabiliales</taxon>
        <taxon>Marinilabiliaceae</taxon>
        <taxon>Marinilabilia</taxon>
    </lineage>
</organism>
<comment type="similarity">
    <text evidence="2">Belongs to the EPSP synthase family.</text>
</comment>
<protein>
    <recommendedName>
        <fullName evidence="3">3-phosphoshikimate 1-carboxyvinyltransferase</fullName>
        <ecNumber evidence="3">2.5.1.19</ecNumber>
    </recommendedName>
    <alternativeName>
        <fullName evidence="7">5-enolpyruvylshikimate-3-phosphate synthase</fullName>
    </alternativeName>
</protein>
<name>A0A2U2BA90_9BACT</name>
<dbReference type="SUPFAM" id="SSF55205">
    <property type="entry name" value="EPT/RTPC-like"/>
    <property type="match status" value="1"/>
</dbReference>
<comment type="pathway">
    <text evidence="1">Metabolic intermediate biosynthesis; chorismate biosynthesis; chorismate from D-erythrose 4-phosphate and phosphoenolpyruvate: step 6/7.</text>
</comment>
<gene>
    <name evidence="10" type="ORF">DDZ16_08685</name>
</gene>
<reference evidence="10 11" key="1">
    <citation type="submission" date="2018-05" db="EMBL/GenBank/DDBJ databases">
        <title>Marinilabilia rubrum sp. nov., isolated from saltern sediment.</title>
        <authorList>
            <person name="Zhang R."/>
        </authorList>
    </citation>
    <scope>NUCLEOTIDE SEQUENCE [LARGE SCALE GENOMIC DNA]</scope>
    <source>
        <strain evidence="10 11">WTE16</strain>
    </source>
</reference>
<comment type="catalytic activity">
    <reaction evidence="8">
        <text>3-phosphoshikimate + phosphoenolpyruvate = 5-O-(1-carboxyvinyl)-3-phosphoshikimate + phosphate</text>
        <dbReference type="Rhea" id="RHEA:21256"/>
        <dbReference type="ChEBI" id="CHEBI:43474"/>
        <dbReference type="ChEBI" id="CHEBI:57701"/>
        <dbReference type="ChEBI" id="CHEBI:58702"/>
        <dbReference type="ChEBI" id="CHEBI:145989"/>
        <dbReference type="EC" id="2.5.1.19"/>
    </reaction>
    <physiologicalReaction direction="left-to-right" evidence="8">
        <dbReference type="Rhea" id="RHEA:21257"/>
    </physiologicalReaction>
</comment>
<dbReference type="RefSeq" id="WP_109264053.1">
    <property type="nucleotide sequence ID" value="NZ_QEWP01000005.1"/>
</dbReference>
<dbReference type="PIRSF" id="PIRSF000505">
    <property type="entry name" value="EPSPS"/>
    <property type="match status" value="1"/>
</dbReference>
<dbReference type="Pfam" id="PF00275">
    <property type="entry name" value="EPSP_synthase"/>
    <property type="match status" value="1"/>
</dbReference>
<evidence type="ECO:0000259" key="9">
    <source>
        <dbReference type="Pfam" id="PF00275"/>
    </source>
</evidence>
<evidence type="ECO:0000256" key="3">
    <source>
        <dbReference type="ARBA" id="ARBA00012450"/>
    </source>
</evidence>
<evidence type="ECO:0000256" key="8">
    <source>
        <dbReference type="ARBA" id="ARBA00044633"/>
    </source>
</evidence>
<dbReference type="PANTHER" id="PTHR21090">
    <property type="entry name" value="AROM/DEHYDROQUINATE SYNTHASE"/>
    <property type="match status" value="1"/>
</dbReference>
<dbReference type="UniPathway" id="UPA00053">
    <property type="reaction ID" value="UER00089"/>
</dbReference>
<evidence type="ECO:0000256" key="1">
    <source>
        <dbReference type="ARBA" id="ARBA00004811"/>
    </source>
</evidence>
<dbReference type="GO" id="GO:0009073">
    <property type="term" value="P:aromatic amino acid family biosynthetic process"/>
    <property type="evidence" value="ECO:0007669"/>
    <property type="project" value="UniProtKB-KW"/>
</dbReference>
<dbReference type="PANTHER" id="PTHR21090:SF5">
    <property type="entry name" value="PENTAFUNCTIONAL AROM POLYPEPTIDE"/>
    <property type="match status" value="1"/>
</dbReference>
<evidence type="ECO:0000313" key="11">
    <source>
        <dbReference type="Proteomes" id="UP000244956"/>
    </source>
</evidence>
<dbReference type="AlphaFoldDB" id="A0A2U2BA90"/>